<keyword evidence="3" id="KW-0378">Hydrolase</keyword>
<dbReference type="Gene3D" id="3.30.1120.10">
    <property type="match status" value="1"/>
</dbReference>
<dbReference type="Gene3D" id="3.40.720.10">
    <property type="entry name" value="Alkaline Phosphatase, subunit A"/>
    <property type="match status" value="1"/>
</dbReference>
<accession>A0ABU8RTU9</accession>
<keyword evidence="7" id="KW-1185">Reference proteome</keyword>
<dbReference type="Pfam" id="PF00884">
    <property type="entry name" value="Sulfatase"/>
    <property type="match status" value="1"/>
</dbReference>
<evidence type="ECO:0000256" key="3">
    <source>
        <dbReference type="ARBA" id="ARBA00022801"/>
    </source>
</evidence>
<dbReference type="EMBL" id="JBBHJZ010000001">
    <property type="protein sequence ID" value="MEJ5976403.1"/>
    <property type="molecule type" value="Genomic_DNA"/>
</dbReference>
<dbReference type="InterPro" id="IPR024607">
    <property type="entry name" value="Sulfatase_CS"/>
</dbReference>
<dbReference type="PROSITE" id="PS00523">
    <property type="entry name" value="SULFATASE_1"/>
    <property type="match status" value="1"/>
</dbReference>
<reference evidence="6 7" key="1">
    <citation type="submission" date="2024-03" db="EMBL/GenBank/DDBJ databases">
        <authorList>
            <person name="Jo J.-H."/>
        </authorList>
    </citation>
    <scope>NUCLEOTIDE SEQUENCE [LARGE SCALE GENOMIC DNA]</scope>
    <source>
        <strain evidence="6 7">PS1R-30</strain>
    </source>
</reference>
<protein>
    <submittedName>
        <fullName evidence="6">Arylsulfatase</fullName>
    </submittedName>
</protein>
<gene>
    <name evidence="6" type="ORF">WG901_07145</name>
</gene>
<dbReference type="CDD" id="cd16143">
    <property type="entry name" value="ARS_like"/>
    <property type="match status" value="1"/>
</dbReference>
<evidence type="ECO:0000313" key="7">
    <source>
        <dbReference type="Proteomes" id="UP001361239"/>
    </source>
</evidence>
<dbReference type="InterPro" id="IPR006311">
    <property type="entry name" value="TAT_signal"/>
</dbReference>
<feature type="domain" description="Sulfatase N-terminal" evidence="5">
    <location>
        <begin position="38"/>
        <end position="376"/>
    </location>
</feature>
<organism evidence="6 7">
    <name type="scientific">Novosphingobium anseongense</name>
    <dbReference type="NCBI Taxonomy" id="3133436"/>
    <lineage>
        <taxon>Bacteria</taxon>
        <taxon>Pseudomonadati</taxon>
        <taxon>Pseudomonadota</taxon>
        <taxon>Alphaproteobacteria</taxon>
        <taxon>Sphingomonadales</taxon>
        <taxon>Sphingomonadaceae</taxon>
        <taxon>Novosphingobium</taxon>
    </lineage>
</organism>
<dbReference type="InterPro" id="IPR050738">
    <property type="entry name" value="Sulfatase"/>
</dbReference>
<dbReference type="InterPro" id="IPR000917">
    <property type="entry name" value="Sulfatase_N"/>
</dbReference>
<dbReference type="PANTHER" id="PTHR42693:SF53">
    <property type="entry name" value="ENDO-4-O-SULFATASE"/>
    <property type="match status" value="1"/>
</dbReference>
<evidence type="ECO:0000256" key="1">
    <source>
        <dbReference type="ARBA" id="ARBA00008779"/>
    </source>
</evidence>
<keyword evidence="2" id="KW-0479">Metal-binding</keyword>
<keyword evidence="4" id="KW-0106">Calcium</keyword>
<dbReference type="InterPro" id="IPR017850">
    <property type="entry name" value="Alkaline_phosphatase_core_sf"/>
</dbReference>
<name>A0ABU8RTU9_9SPHN</name>
<dbReference type="Proteomes" id="UP001361239">
    <property type="component" value="Unassembled WGS sequence"/>
</dbReference>
<sequence length="493" mass="53199">MSSVPGLDRRAFLRSGVAAAALWAGAGAVAAPARQRRPNVVVVLLDDMGIGDAGAYNPWSAIPTPNIDRLAREGMRFTDMHSSSAVCTPSRYSLLTGRYCWRSRLKKGVLDGTGTNLIEPGRLTLPGLLKRAGYHTAGVGKWHLGLGSGETADYTKPLRPGPRDHGFDYYFGIPSSLDFPPYLYFENDRVVEAPTAHTDGSATPRGVFWRAGAIAPGFRMEEVVPTLTDKAIGVVRQAAKAGNPFFLYFPLPSPHTPWVPLPEYRGKSQAGDYGDYVVETDAMIGRLLDEIDARGIAEETIVIVTSDNGADWKPEDAARFAHRANQAWRGEKADAWEAGHRIPFVIRWPGRVAPGSVSNETGSLADVMATLAGALGLALPDDAAEDSFDLTPALEQRSGPPVRPNIVDHSLDGLFTIREGNWKLIVGLGSGGFTAPKTVAPAAGGPQGQLYDLAADPREEDNLYDRRPEIVARLSATLDVLQREGRSRPRRTG</sequence>
<comment type="similarity">
    <text evidence="1">Belongs to the sulfatase family.</text>
</comment>
<evidence type="ECO:0000313" key="6">
    <source>
        <dbReference type="EMBL" id="MEJ5976403.1"/>
    </source>
</evidence>
<comment type="caution">
    <text evidence="6">The sequence shown here is derived from an EMBL/GenBank/DDBJ whole genome shotgun (WGS) entry which is preliminary data.</text>
</comment>
<evidence type="ECO:0000256" key="4">
    <source>
        <dbReference type="ARBA" id="ARBA00022837"/>
    </source>
</evidence>
<dbReference type="PROSITE" id="PS51318">
    <property type="entry name" value="TAT"/>
    <property type="match status" value="1"/>
</dbReference>
<dbReference type="RefSeq" id="WP_339586315.1">
    <property type="nucleotide sequence ID" value="NZ_JBBHJZ010000001.1"/>
</dbReference>
<evidence type="ECO:0000259" key="5">
    <source>
        <dbReference type="Pfam" id="PF00884"/>
    </source>
</evidence>
<dbReference type="PROSITE" id="PS00149">
    <property type="entry name" value="SULFATASE_2"/>
    <property type="match status" value="1"/>
</dbReference>
<dbReference type="PANTHER" id="PTHR42693">
    <property type="entry name" value="ARYLSULFATASE FAMILY MEMBER"/>
    <property type="match status" value="1"/>
</dbReference>
<evidence type="ECO:0000256" key="2">
    <source>
        <dbReference type="ARBA" id="ARBA00022723"/>
    </source>
</evidence>
<proteinExistence type="inferred from homology"/>
<dbReference type="SUPFAM" id="SSF53649">
    <property type="entry name" value="Alkaline phosphatase-like"/>
    <property type="match status" value="1"/>
</dbReference>